<evidence type="ECO:0000313" key="3">
    <source>
        <dbReference type="EMBL" id="SET48203.1"/>
    </source>
</evidence>
<dbReference type="OrthoDB" id="6206554at2"/>
<dbReference type="RefSeq" id="WP_093329599.1">
    <property type="nucleotide sequence ID" value="NZ_AP027363.1"/>
</dbReference>
<dbReference type="PANTHER" id="PTHR22550">
    <property type="entry name" value="SPORE GERMINATION PROTEIN"/>
    <property type="match status" value="1"/>
</dbReference>
<evidence type="ECO:0000313" key="4">
    <source>
        <dbReference type="Proteomes" id="UP000199308"/>
    </source>
</evidence>
<evidence type="ECO:0000259" key="2">
    <source>
        <dbReference type="PROSITE" id="PS50234"/>
    </source>
</evidence>
<keyword evidence="1" id="KW-0812">Transmembrane</keyword>
<gene>
    <name evidence="3" type="ORF">SAMN05660429_01915</name>
</gene>
<protein>
    <submittedName>
        <fullName evidence="3">Ca-activated chloride channel family protein</fullName>
    </submittedName>
</protein>
<keyword evidence="4" id="KW-1185">Reference proteome</keyword>
<feature type="transmembrane region" description="Helical" evidence="1">
    <location>
        <begin position="301"/>
        <end position="323"/>
    </location>
</feature>
<evidence type="ECO:0000256" key="1">
    <source>
        <dbReference type="SAM" id="Phobius"/>
    </source>
</evidence>
<dbReference type="InterPro" id="IPR036465">
    <property type="entry name" value="vWFA_dom_sf"/>
</dbReference>
<dbReference type="InterPro" id="IPR050768">
    <property type="entry name" value="UPF0353/GerABKA_families"/>
</dbReference>
<sequence length="330" mass="36685">MIEFAFPWMFLLLPLPVLVVWLAPEHKEKKHSVQVPYFNRLVQVTGEAPKQGAVLISRNNIQRILISIAWICLVTSMAKPELIGPPNSQEKSARDLMIAVDLSGSMQIEDFTDSQGNKVSRLTAVKQVLTSFVESRGKDRLGLILFGDAPYLQAPFTEDTNTWLTLLRESEIGMAGQSTAFGDAIGLAISVFENSETQNRVLIVLTDGNDTGSRVPPVDAAKVAAAYNIKIYSIAIGDPTAAGEEKVDVEVLEDIAKATNGQHYLAIDNQALSDVYQQINDLEPEKFDSISYRPRTSAHHYPIVVFMLIYLVSLTLVNIRFYFKQRKQEA</sequence>
<name>A0A1I0EUD3_THASX</name>
<organism evidence="3 4">
    <name type="scientific">Thalassotalea agarivorans</name>
    <name type="common">Thalassomonas agarivorans</name>
    <dbReference type="NCBI Taxonomy" id="349064"/>
    <lineage>
        <taxon>Bacteria</taxon>
        <taxon>Pseudomonadati</taxon>
        <taxon>Pseudomonadota</taxon>
        <taxon>Gammaproteobacteria</taxon>
        <taxon>Alteromonadales</taxon>
        <taxon>Colwelliaceae</taxon>
        <taxon>Thalassotalea</taxon>
    </lineage>
</organism>
<accession>A0A1I0EUD3</accession>
<dbReference type="Gene3D" id="3.40.50.410">
    <property type="entry name" value="von Willebrand factor, type A domain"/>
    <property type="match status" value="1"/>
</dbReference>
<dbReference type="PANTHER" id="PTHR22550:SF18">
    <property type="entry name" value="VWFA DOMAIN-CONTAINING PROTEIN"/>
    <property type="match status" value="1"/>
</dbReference>
<dbReference type="SMART" id="SM00327">
    <property type="entry name" value="VWA"/>
    <property type="match status" value="1"/>
</dbReference>
<dbReference type="AlphaFoldDB" id="A0A1I0EUD3"/>
<keyword evidence="1" id="KW-0472">Membrane</keyword>
<dbReference type="STRING" id="349064.SAMN05660429_01915"/>
<reference evidence="3 4" key="1">
    <citation type="submission" date="2016-10" db="EMBL/GenBank/DDBJ databases">
        <authorList>
            <person name="de Groot N.N."/>
        </authorList>
    </citation>
    <scope>NUCLEOTIDE SEQUENCE [LARGE SCALE GENOMIC DNA]</scope>
    <source>
        <strain evidence="3 4">DSM 19706</strain>
    </source>
</reference>
<dbReference type="InterPro" id="IPR033881">
    <property type="entry name" value="vWA_BatA_type"/>
</dbReference>
<dbReference type="SUPFAM" id="SSF53300">
    <property type="entry name" value="vWA-like"/>
    <property type="match status" value="1"/>
</dbReference>
<dbReference type="Pfam" id="PF00092">
    <property type="entry name" value="VWA"/>
    <property type="match status" value="1"/>
</dbReference>
<dbReference type="EMBL" id="FOHK01000008">
    <property type="protein sequence ID" value="SET48203.1"/>
    <property type="molecule type" value="Genomic_DNA"/>
</dbReference>
<dbReference type="Proteomes" id="UP000199308">
    <property type="component" value="Unassembled WGS sequence"/>
</dbReference>
<feature type="domain" description="VWFA" evidence="2">
    <location>
        <begin position="95"/>
        <end position="279"/>
    </location>
</feature>
<proteinExistence type="predicted"/>
<dbReference type="PROSITE" id="PS50234">
    <property type="entry name" value="VWFA"/>
    <property type="match status" value="1"/>
</dbReference>
<keyword evidence="1" id="KW-1133">Transmembrane helix</keyword>
<dbReference type="InterPro" id="IPR002035">
    <property type="entry name" value="VWF_A"/>
</dbReference>
<dbReference type="CDD" id="cd01467">
    <property type="entry name" value="vWA_BatA_type"/>
    <property type="match status" value="1"/>
</dbReference>